<comment type="caution">
    <text evidence="2">The sequence shown here is derived from an EMBL/GenBank/DDBJ whole genome shotgun (WGS) entry which is preliminary data.</text>
</comment>
<organism evidence="2 3">
    <name type="scientific">Tateyamaria armeniaca</name>
    <dbReference type="NCBI Taxonomy" id="2518930"/>
    <lineage>
        <taxon>Bacteria</taxon>
        <taxon>Pseudomonadati</taxon>
        <taxon>Pseudomonadota</taxon>
        <taxon>Alphaproteobacteria</taxon>
        <taxon>Rhodobacterales</taxon>
        <taxon>Roseobacteraceae</taxon>
        <taxon>Tateyamaria</taxon>
    </lineage>
</organism>
<reference evidence="2 3" key="1">
    <citation type="submission" date="2024-08" db="EMBL/GenBank/DDBJ databases">
        <title>Tateyamaria sp. nov., isolated from marine algae.</title>
        <authorList>
            <person name="Choi B.J."/>
            <person name="Kim J.M."/>
            <person name="Lee J.K."/>
            <person name="Choi D.G."/>
            <person name="Bayburt H."/>
            <person name="Baek J.H."/>
            <person name="Han D.M."/>
            <person name="Jeon C.O."/>
        </authorList>
    </citation>
    <scope>NUCLEOTIDE SEQUENCE [LARGE SCALE GENOMIC DNA]</scope>
    <source>
        <strain evidence="2 3">KMU-156</strain>
    </source>
</reference>
<dbReference type="EMBL" id="JBHDIY010000002">
    <property type="protein sequence ID" value="MFL4470212.1"/>
    <property type="molecule type" value="Genomic_DNA"/>
</dbReference>
<proteinExistence type="predicted"/>
<keyword evidence="3" id="KW-1185">Reference proteome</keyword>
<name>A0ABW8UTH1_9RHOB</name>
<gene>
    <name evidence="2" type="ORF">ACERZ8_10125</name>
</gene>
<evidence type="ECO:0000256" key="1">
    <source>
        <dbReference type="SAM" id="SignalP"/>
    </source>
</evidence>
<evidence type="ECO:0008006" key="4">
    <source>
        <dbReference type="Google" id="ProtNLM"/>
    </source>
</evidence>
<dbReference type="RefSeq" id="WP_407592081.1">
    <property type="nucleotide sequence ID" value="NZ_JBHDIY010000002.1"/>
</dbReference>
<feature type="signal peptide" evidence="1">
    <location>
        <begin position="1"/>
        <end position="22"/>
    </location>
</feature>
<accession>A0ABW8UTH1</accession>
<sequence>MKNPVLTAILGLVLAWPAVASAQSIFLRELVVIPVRPIDTNTFEVIENDGAGGTSMWCAASKFTRDYLNQRGGEIAVLRARGDSAAFPGRKSVIFTTAPVASPVKSTSQGVRTEGQVFSMGHANALCRSQPEILIQVRVVAQ</sequence>
<protein>
    <recommendedName>
        <fullName evidence="4">Excinuclease ABC subunit A</fullName>
    </recommendedName>
</protein>
<evidence type="ECO:0000313" key="2">
    <source>
        <dbReference type="EMBL" id="MFL4470212.1"/>
    </source>
</evidence>
<keyword evidence="1" id="KW-0732">Signal</keyword>
<dbReference type="Proteomes" id="UP001627408">
    <property type="component" value="Unassembled WGS sequence"/>
</dbReference>
<evidence type="ECO:0000313" key="3">
    <source>
        <dbReference type="Proteomes" id="UP001627408"/>
    </source>
</evidence>
<feature type="chain" id="PRO_5047267870" description="Excinuclease ABC subunit A" evidence="1">
    <location>
        <begin position="23"/>
        <end position="142"/>
    </location>
</feature>